<comment type="subcellular location">
    <subcellularLocation>
        <location evidence="1">Periplasm</location>
    </subcellularLocation>
</comment>
<feature type="chain" id="PRO_5039934620" evidence="7">
    <location>
        <begin position="25"/>
        <end position="247"/>
    </location>
</feature>
<dbReference type="RefSeq" id="WP_067617505.1">
    <property type="nucleotide sequence ID" value="NZ_MAGO01000005.1"/>
</dbReference>
<dbReference type="InterPro" id="IPR051470">
    <property type="entry name" value="Thiol:disulfide_interchange"/>
</dbReference>
<dbReference type="Proteomes" id="UP000093080">
    <property type="component" value="Unassembled WGS sequence"/>
</dbReference>
<dbReference type="CDD" id="cd03020">
    <property type="entry name" value="DsbA_DsbC_DsbG"/>
    <property type="match status" value="1"/>
</dbReference>
<gene>
    <name evidence="10" type="ORF">DBT_1177</name>
</gene>
<dbReference type="InterPro" id="IPR033954">
    <property type="entry name" value="DiS-bond_Isoase_DsbC/G"/>
</dbReference>
<keyword evidence="6" id="KW-0676">Redox-active center</keyword>
<keyword evidence="5" id="KW-1015">Disulfide bond</keyword>
<feature type="domain" description="Thioredoxin-like fold" evidence="9">
    <location>
        <begin position="127"/>
        <end position="244"/>
    </location>
</feature>
<dbReference type="GO" id="GO:0042597">
    <property type="term" value="C:periplasmic space"/>
    <property type="evidence" value="ECO:0007669"/>
    <property type="project" value="UniProtKB-SubCell"/>
</dbReference>
<dbReference type="Pfam" id="PF10411">
    <property type="entry name" value="DsbC_N"/>
    <property type="match status" value="1"/>
</dbReference>
<evidence type="ECO:0000256" key="5">
    <source>
        <dbReference type="ARBA" id="ARBA00023157"/>
    </source>
</evidence>
<dbReference type="AlphaFoldDB" id="A0A1B9F698"/>
<evidence type="ECO:0000259" key="9">
    <source>
        <dbReference type="Pfam" id="PF13098"/>
    </source>
</evidence>
<sequence>MNFRSIVIWSVVLSFVLMTGTSMAGANCPSAEKVSEIIQKTFNRSIKVDKVNESVVKGVCEATVSLGAQKRVIYTDSKGKYIINGQIFRVADRTNVTRETIQELNRFTPAQLKTLDNLVAFEKGTGKTLYFVTDPMCPYCKKAEKVLEQLIDEGKVKVKFLLFPLRFHRGAKEQCISIICDKKGLEGLKSQYRSNNQCEAGKKQVEDTVKFLQQKGITGTPTYIFTDGRYHSGVLQKDILLKKLGLN</sequence>
<dbReference type="InterPro" id="IPR036249">
    <property type="entry name" value="Thioredoxin-like_sf"/>
</dbReference>
<dbReference type="Gene3D" id="3.40.30.10">
    <property type="entry name" value="Glutaredoxin"/>
    <property type="match status" value="1"/>
</dbReference>
<dbReference type="Pfam" id="PF13098">
    <property type="entry name" value="Thioredoxin_2"/>
    <property type="match status" value="1"/>
</dbReference>
<comment type="similarity">
    <text evidence="2">Belongs to the thioredoxin family. DsbC subfamily.</text>
</comment>
<dbReference type="EMBL" id="MAGO01000005">
    <property type="protein sequence ID" value="OCC15430.1"/>
    <property type="molecule type" value="Genomic_DNA"/>
</dbReference>
<feature type="domain" description="Disulphide bond isomerase DsbC/G N-terminal" evidence="8">
    <location>
        <begin position="26"/>
        <end position="97"/>
    </location>
</feature>
<dbReference type="Gene3D" id="3.10.450.70">
    <property type="entry name" value="Disulphide bond isomerase, DsbC/G, N-terminal"/>
    <property type="match status" value="1"/>
</dbReference>
<keyword evidence="3 7" id="KW-0732">Signal</keyword>
<dbReference type="SUPFAM" id="SSF52833">
    <property type="entry name" value="Thioredoxin-like"/>
    <property type="match status" value="1"/>
</dbReference>
<dbReference type="InterPro" id="IPR009094">
    <property type="entry name" value="DiS-bond_isomerase_DsbC/G_N_sf"/>
</dbReference>
<evidence type="ECO:0000313" key="11">
    <source>
        <dbReference type="Proteomes" id="UP000093080"/>
    </source>
</evidence>
<dbReference type="PANTHER" id="PTHR35272:SF3">
    <property type="entry name" value="THIOL:DISULFIDE INTERCHANGE PROTEIN DSBC"/>
    <property type="match status" value="1"/>
</dbReference>
<protein>
    <submittedName>
        <fullName evidence="10">Thiol:disulfide interchange protein DsbC</fullName>
    </submittedName>
</protein>
<evidence type="ECO:0000259" key="8">
    <source>
        <dbReference type="Pfam" id="PF10411"/>
    </source>
</evidence>
<dbReference type="InterPro" id="IPR018950">
    <property type="entry name" value="DiS-bond_isomerase_DsbC/G_N"/>
</dbReference>
<dbReference type="OrthoDB" id="9800545at2"/>
<keyword evidence="4" id="KW-0574">Periplasm</keyword>
<organism evidence="10 11">
    <name type="scientific">Dissulfuribacter thermophilus</name>
    <dbReference type="NCBI Taxonomy" id="1156395"/>
    <lineage>
        <taxon>Bacteria</taxon>
        <taxon>Pseudomonadati</taxon>
        <taxon>Thermodesulfobacteriota</taxon>
        <taxon>Dissulfuribacteria</taxon>
        <taxon>Dissulfuribacterales</taxon>
        <taxon>Dissulfuribacteraceae</taxon>
        <taxon>Dissulfuribacter</taxon>
    </lineage>
</organism>
<name>A0A1B9F698_9BACT</name>
<dbReference type="STRING" id="1156395.DBT_1177"/>
<evidence type="ECO:0000256" key="2">
    <source>
        <dbReference type="ARBA" id="ARBA00009813"/>
    </source>
</evidence>
<evidence type="ECO:0000256" key="3">
    <source>
        <dbReference type="ARBA" id="ARBA00022729"/>
    </source>
</evidence>
<keyword evidence="11" id="KW-1185">Reference proteome</keyword>
<evidence type="ECO:0000313" key="10">
    <source>
        <dbReference type="EMBL" id="OCC15430.1"/>
    </source>
</evidence>
<evidence type="ECO:0000256" key="1">
    <source>
        <dbReference type="ARBA" id="ARBA00004418"/>
    </source>
</evidence>
<reference evidence="10 11" key="1">
    <citation type="submission" date="2016-06" db="EMBL/GenBank/DDBJ databases">
        <title>Respiratory ammonification of nitrate coupled to the oxidation of elemental sulfur in deep-sea autotrophic thermophilic bacteria.</title>
        <authorList>
            <person name="Slobodkina G.B."/>
            <person name="Mardanov A.V."/>
            <person name="Ravin N.V."/>
            <person name="Frolova A.A."/>
            <person name="Viryasiv M.B."/>
            <person name="Chernyh N.A."/>
            <person name="Bonch-Osmolovskaya E.A."/>
            <person name="Slobodkin A.I."/>
        </authorList>
    </citation>
    <scope>NUCLEOTIDE SEQUENCE [LARGE SCALE GENOMIC DNA]</scope>
    <source>
        <strain evidence="10 11">S69</strain>
    </source>
</reference>
<evidence type="ECO:0000256" key="4">
    <source>
        <dbReference type="ARBA" id="ARBA00022764"/>
    </source>
</evidence>
<proteinExistence type="inferred from homology"/>
<dbReference type="SUPFAM" id="SSF54423">
    <property type="entry name" value="DsbC/DsbG N-terminal domain-like"/>
    <property type="match status" value="1"/>
</dbReference>
<comment type="caution">
    <text evidence="10">The sequence shown here is derived from an EMBL/GenBank/DDBJ whole genome shotgun (WGS) entry which is preliminary data.</text>
</comment>
<accession>A0A1B9F698</accession>
<dbReference type="InterPro" id="IPR012336">
    <property type="entry name" value="Thioredoxin-like_fold"/>
</dbReference>
<dbReference type="PANTHER" id="PTHR35272">
    <property type="entry name" value="THIOL:DISULFIDE INTERCHANGE PROTEIN DSBC-RELATED"/>
    <property type="match status" value="1"/>
</dbReference>
<evidence type="ECO:0000256" key="7">
    <source>
        <dbReference type="SAM" id="SignalP"/>
    </source>
</evidence>
<feature type="signal peptide" evidence="7">
    <location>
        <begin position="1"/>
        <end position="24"/>
    </location>
</feature>
<evidence type="ECO:0000256" key="6">
    <source>
        <dbReference type="ARBA" id="ARBA00023284"/>
    </source>
</evidence>